<comment type="caution">
    <text evidence="5">The sequence shown here is derived from an EMBL/GenBank/DDBJ whole genome shotgun (WGS) entry which is preliminary data.</text>
</comment>
<gene>
    <name evidence="5" type="ORF">FEM03_23855</name>
</gene>
<evidence type="ECO:0000256" key="1">
    <source>
        <dbReference type="ARBA" id="ARBA00009275"/>
    </source>
</evidence>
<dbReference type="InterPro" id="IPR001130">
    <property type="entry name" value="TatD-like"/>
</dbReference>
<dbReference type="GO" id="GO:0016788">
    <property type="term" value="F:hydrolase activity, acting on ester bonds"/>
    <property type="evidence" value="ECO:0007669"/>
    <property type="project" value="InterPro"/>
</dbReference>
<feature type="binding site" evidence="4">
    <location>
        <position position="94"/>
    </location>
    <ligand>
        <name>a divalent metal cation</name>
        <dbReference type="ChEBI" id="CHEBI:60240"/>
        <label>1</label>
    </ligand>
</feature>
<dbReference type="CDD" id="cd01310">
    <property type="entry name" value="TatD_DNAse"/>
    <property type="match status" value="1"/>
</dbReference>
<keyword evidence="3" id="KW-0378">Hydrolase</keyword>
<dbReference type="OrthoDB" id="9810005at2"/>
<dbReference type="AlphaFoldDB" id="A0A5R8K8B1"/>
<dbReference type="Proteomes" id="UP000306196">
    <property type="component" value="Unassembled WGS sequence"/>
</dbReference>
<reference evidence="5 6" key="1">
    <citation type="submission" date="2019-05" db="EMBL/GenBank/DDBJ databases">
        <title>Verrucobacter flavum gen. nov., sp. nov. a new member of the family Verrucomicrobiaceae.</title>
        <authorList>
            <person name="Szuroczki S."/>
            <person name="Abbaszade G."/>
            <person name="Szabo A."/>
            <person name="Felfoldi T."/>
            <person name="Schumann P."/>
            <person name="Boka K."/>
            <person name="Keki Z."/>
            <person name="Toumi M."/>
            <person name="Toth E."/>
        </authorList>
    </citation>
    <scope>NUCLEOTIDE SEQUENCE [LARGE SCALE GENOMIC DNA]</scope>
    <source>
        <strain evidence="5 6">MG-N-17</strain>
    </source>
</reference>
<dbReference type="PANTHER" id="PTHR46124">
    <property type="entry name" value="D-AMINOACYL-TRNA DEACYLASE"/>
    <property type="match status" value="1"/>
</dbReference>
<evidence type="ECO:0000256" key="2">
    <source>
        <dbReference type="ARBA" id="ARBA00022723"/>
    </source>
</evidence>
<dbReference type="InterPro" id="IPR032466">
    <property type="entry name" value="Metal_Hydrolase"/>
</dbReference>
<dbReference type="EMBL" id="VAUV01000031">
    <property type="protein sequence ID" value="TLD68195.1"/>
    <property type="molecule type" value="Genomic_DNA"/>
</dbReference>
<feature type="binding site" evidence="4">
    <location>
        <position position="7"/>
    </location>
    <ligand>
        <name>a divalent metal cation</name>
        <dbReference type="ChEBI" id="CHEBI:60240"/>
        <label>1</label>
    </ligand>
</feature>
<evidence type="ECO:0000256" key="3">
    <source>
        <dbReference type="ARBA" id="ARBA00022801"/>
    </source>
</evidence>
<dbReference type="FunFam" id="3.20.20.140:FF:000005">
    <property type="entry name" value="TatD family hydrolase"/>
    <property type="match status" value="1"/>
</dbReference>
<feature type="binding site" evidence="4">
    <location>
        <position position="211"/>
    </location>
    <ligand>
        <name>a divalent metal cation</name>
        <dbReference type="ChEBI" id="CHEBI:60240"/>
        <label>1</label>
    </ligand>
</feature>
<dbReference type="InterPro" id="IPR015991">
    <property type="entry name" value="TatD/YcfH-like"/>
</dbReference>
<evidence type="ECO:0000313" key="6">
    <source>
        <dbReference type="Proteomes" id="UP000306196"/>
    </source>
</evidence>
<dbReference type="GO" id="GO:0005829">
    <property type="term" value="C:cytosol"/>
    <property type="evidence" value="ECO:0007669"/>
    <property type="project" value="TreeGrafter"/>
</dbReference>
<dbReference type="NCBIfam" id="TIGR00010">
    <property type="entry name" value="YchF/TatD family DNA exonuclease"/>
    <property type="match status" value="1"/>
</dbReference>
<accession>A0A5R8K8B1</accession>
<feature type="binding site" evidence="4">
    <location>
        <position position="5"/>
    </location>
    <ligand>
        <name>a divalent metal cation</name>
        <dbReference type="ChEBI" id="CHEBI:60240"/>
        <label>1</label>
    </ligand>
</feature>
<dbReference type="GO" id="GO:0004536">
    <property type="term" value="F:DNA nuclease activity"/>
    <property type="evidence" value="ECO:0007669"/>
    <property type="project" value="InterPro"/>
</dbReference>
<dbReference type="Gene3D" id="3.20.20.140">
    <property type="entry name" value="Metal-dependent hydrolases"/>
    <property type="match status" value="1"/>
</dbReference>
<proteinExistence type="inferred from homology"/>
<feature type="binding site" evidence="4">
    <location>
        <position position="161"/>
    </location>
    <ligand>
        <name>a divalent metal cation</name>
        <dbReference type="ChEBI" id="CHEBI:60240"/>
        <label>2</label>
    </ligand>
</feature>
<evidence type="ECO:0000256" key="4">
    <source>
        <dbReference type="PIRSR" id="PIRSR005902-1"/>
    </source>
</evidence>
<dbReference type="RefSeq" id="WP_138088898.1">
    <property type="nucleotide sequence ID" value="NZ_VAUV01000031.1"/>
</dbReference>
<dbReference type="Pfam" id="PF01026">
    <property type="entry name" value="TatD_DNase"/>
    <property type="match status" value="1"/>
</dbReference>
<organism evidence="5 6">
    <name type="scientific">Phragmitibacter flavus</name>
    <dbReference type="NCBI Taxonomy" id="2576071"/>
    <lineage>
        <taxon>Bacteria</taxon>
        <taxon>Pseudomonadati</taxon>
        <taxon>Verrucomicrobiota</taxon>
        <taxon>Verrucomicrobiia</taxon>
        <taxon>Verrucomicrobiales</taxon>
        <taxon>Verrucomicrobiaceae</taxon>
        <taxon>Phragmitibacter</taxon>
    </lineage>
</organism>
<name>A0A5R8K8B1_9BACT</name>
<comment type="similarity">
    <text evidence="1">Belongs to the metallo-dependent hydrolases superfamily. TatD-type hydrolase family.</text>
</comment>
<keyword evidence="2 4" id="KW-0479">Metal-binding</keyword>
<feature type="binding site" evidence="4">
    <location>
        <position position="137"/>
    </location>
    <ligand>
        <name>a divalent metal cation</name>
        <dbReference type="ChEBI" id="CHEBI:60240"/>
        <label>2</label>
    </ligand>
</feature>
<dbReference type="PIRSF" id="PIRSF005902">
    <property type="entry name" value="DNase_TatD"/>
    <property type="match status" value="1"/>
</dbReference>
<protein>
    <submittedName>
        <fullName evidence="5">TatD family deoxyribonuclease</fullName>
    </submittedName>
</protein>
<evidence type="ECO:0000313" key="5">
    <source>
        <dbReference type="EMBL" id="TLD68195.1"/>
    </source>
</evidence>
<dbReference type="PANTHER" id="PTHR46124:SF2">
    <property type="entry name" value="D-AMINOACYL-TRNA DEACYLASE"/>
    <property type="match status" value="1"/>
</dbReference>
<dbReference type="SUPFAM" id="SSF51556">
    <property type="entry name" value="Metallo-dependent hydrolases"/>
    <property type="match status" value="1"/>
</dbReference>
<sequence length="270" mass="29818">MTDSHAHLASKQFINDLPEIISRAREAGLTRIICIATSLEDCPRVLDIADTYPEVFATVGIHPCDADTVAANDTTFIDQLRHFAAHPKVVGIGEIGLDYYHQPPEGFTLETWKAHQAFVLEQQLTLAAELRLNVVLHNRESFEDLAAQVLPWSGKVRGVFHCFTGTEHDALPLIEKGHLISFTGIVTFKNGQLLQQTARAVPDGSFMLETDCPYLAPMPHRGKRNEPALVKHTAEFIANLRGLTLAEVTAQTNQTADQFFTAAAPPTRFP</sequence>
<dbReference type="GO" id="GO:0046872">
    <property type="term" value="F:metal ion binding"/>
    <property type="evidence" value="ECO:0007669"/>
    <property type="project" value="UniProtKB-KW"/>
</dbReference>
<keyword evidence="6" id="KW-1185">Reference proteome</keyword>